<dbReference type="PANTHER" id="PTHR11537:SF254">
    <property type="entry name" value="POTASSIUM VOLTAGE-GATED CHANNEL PROTEIN SHAB"/>
    <property type="match status" value="1"/>
</dbReference>
<evidence type="ECO:0000256" key="2">
    <source>
        <dbReference type="ARBA" id="ARBA00022448"/>
    </source>
</evidence>
<evidence type="ECO:0000256" key="8">
    <source>
        <dbReference type="ARBA" id="ARBA00022989"/>
    </source>
</evidence>
<feature type="transmembrane region" description="Helical" evidence="12">
    <location>
        <begin position="20"/>
        <end position="41"/>
    </location>
</feature>
<dbReference type="Proteomes" id="UP000681075">
    <property type="component" value="Unassembled WGS sequence"/>
</dbReference>
<keyword evidence="2" id="KW-0813">Transport</keyword>
<evidence type="ECO:0000256" key="1">
    <source>
        <dbReference type="ARBA" id="ARBA00004141"/>
    </source>
</evidence>
<keyword evidence="8 12" id="KW-1133">Transmembrane helix</keyword>
<keyword evidence="4 12" id="KW-0812">Transmembrane</keyword>
<feature type="transmembrane region" description="Helical" evidence="12">
    <location>
        <begin position="53"/>
        <end position="72"/>
    </location>
</feature>
<gene>
    <name evidence="14" type="ORF">TMPK1_31940</name>
</gene>
<evidence type="ECO:0000313" key="15">
    <source>
        <dbReference type="Proteomes" id="UP000681075"/>
    </source>
</evidence>
<dbReference type="EMBL" id="BOPV01000001">
    <property type="protein sequence ID" value="GIL40957.1"/>
    <property type="molecule type" value="Genomic_DNA"/>
</dbReference>
<evidence type="ECO:0000256" key="7">
    <source>
        <dbReference type="ARBA" id="ARBA00022958"/>
    </source>
</evidence>
<dbReference type="PANTHER" id="PTHR11537">
    <property type="entry name" value="VOLTAGE-GATED POTASSIUM CHANNEL"/>
    <property type="match status" value="1"/>
</dbReference>
<name>A0A8S8XHD9_9PROT</name>
<keyword evidence="3" id="KW-0633">Potassium transport</keyword>
<dbReference type="Pfam" id="PF00027">
    <property type="entry name" value="cNMP_binding"/>
    <property type="match status" value="1"/>
</dbReference>
<evidence type="ECO:0000256" key="5">
    <source>
        <dbReference type="ARBA" id="ARBA00022826"/>
    </source>
</evidence>
<dbReference type="Gene3D" id="2.60.120.10">
    <property type="entry name" value="Jelly Rolls"/>
    <property type="match status" value="1"/>
</dbReference>
<keyword evidence="6" id="KW-0851">Voltage-gated channel</keyword>
<evidence type="ECO:0000256" key="10">
    <source>
        <dbReference type="ARBA" id="ARBA00023136"/>
    </source>
</evidence>
<dbReference type="Gene3D" id="1.10.287.70">
    <property type="match status" value="1"/>
</dbReference>
<dbReference type="GO" id="GO:0005249">
    <property type="term" value="F:voltage-gated potassium channel activity"/>
    <property type="evidence" value="ECO:0007669"/>
    <property type="project" value="InterPro"/>
</dbReference>
<feature type="transmembrane region" description="Helical" evidence="12">
    <location>
        <begin position="189"/>
        <end position="205"/>
    </location>
</feature>
<evidence type="ECO:0000313" key="14">
    <source>
        <dbReference type="EMBL" id="GIL40957.1"/>
    </source>
</evidence>
<dbReference type="Pfam" id="PF00520">
    <property type="entry name" value="Ion_trans"/>
    <property type="match status" value="1"/>
</dbReference>
<keyword evidence="11" id="KW-0407">Ion channel</keyword>
<dbReference type="InterPro" id="IPR000595">
    <property type="entry name" value="cNMP-bd_dom"/>
</dbReference>
<dbReference type="InterPro" id="IPR027359">
    <property type="entry name" value="Volt_channel_dom_sf"/>
</dbReference>
<protein>
    <submittedName>
        <fullName evidence="14">Cyclic nucleotide-binding protein</fullName>
    </submittedName>
</protein>
<keyword evidence="15" id="KW-1185">Reference proteome</keyword>
<feature type="transmembrane region" description="Helical" evidence="12">
    <location>
        <begin position="156"/>
        <end position="177"/>
    </location>
</feature>
<feature type="domain" description="Cyclic nucleotide-binding" evidence="13">
    <location>
        <begin position="262"/>
        <end position="366"/>
    </location>
</feature>
<dbReference type="SUPFAM" id="SSF51206">
    <property type="entry name" value="cAMP-binding domain-like"/>
    <property type="match status" value="1"/>
</dbReference>
<dbReference type="InterPro" id="IPR018490">
    <property type="entry name" value="cNMP-bd_dom_sf"/>
</dbReference>
<dbReference type="RefSeq" id="WP_420244236.1">
    <property type="nucleotide sequence ID" value="NZ_BOPV01000001.1"/>
</dbReference>
<dbReference type="PROSITE" id="PS50042">
    <property type="entry name" value="CNMP_BINDING_3"/>
    <property type="match status" value="1"/>
</dbReference>
<dbReference type="SUPFAM" id="SSF81324">
    <property type="entry name" value="Voltage-gated potassium channels"/>
    <property type="match status" value="1"/>
</dbReference>
<feature type="transmembrane region" description="Helical" evidence="12">
    <location>
        <begin position="93"/>
        <end position="116"/>
    </location>
</feature>
<dbReference type="InterPro" id="IPR014710">
    <property type="entry name" value="RmlC-like_jellyroll"/>
</dbReference>
<evidence type="ECO:0000256" key="11">
    <source>
        <dbReference type="ARBA" id="ARBA00023303"/>
    </source>
</evidence>
<evidence type="ECO:0000256" key="3">
    <source>
        <dbReference type="ARBA" id="ARBA00022538"/>
    </source>
</evidence>
<reference evidence="14" key="1">
    <citation type="submission" date="2021-02" db="EMBL/GenBank/DDBJ databases">
        <title>Genome sequence of Rhodospirillales sp. strain TMPK1 isolated from soil.</title>
        <authorList>
            <person name="Nakai R."/>
            <person name="Kusada H."/>
            <person name="Tamaki H."/>
        </authorList>
    </citation>
    <scope>NUCLEOTIDE SEQUENCE</scope>
    <source>
        <strain evidence="14">TMPK1</strain>
    </source>
</reference>
<evidence type="ECO:0000256" key="4">
    <source>
        <dbReference type="ARBA" id="ARBA00022692"/>
    </source>
</evidence>
<evidence type="ECO:0000256" key="6">
    <source>
        <dbReference type="ARBA" id="ARBA00022882"/>
    </source>
</evidence>
<dbReference type="PRINTS" id="PR00169">
    <property type="entry name" value="KCHANNEL"/>
</dbReference>
<organism evidence="14 15">
    <name type="scientific">Roseiterribacter gracilis</name>
    <dbReference type="NCBI Taxonomy" id="2812848"/>
    <lineage>
        <taxon>Bacteria</taxon>
        <taxon>Pseudomonadati</taxon>
        <taxon>Pseudomonadota</taxon>
        <taxon>Alphaproteobacteria</taxon>
        <taxon>Rhodospirillales</taxon>
        <taxon>Roseiterribacteraceae</taxon>
        <taxon>Roseiterribacter</taxon>
    </lineage>
</organism>
<dbReference type="InterPro" id="IPR005821">
    <property type="entry name" value="Ion_trans_dom"/>
</dbReference>
<accession>A0A8S8XHD9</accession>
<evidence type="ECO:0000259" key="13">
    <source>
        <dbReference type="PROSITE" id="PS50042"/>
    </source>
</evidence>
<dbReference type="GO" id="GO:0008076">
    <property type="term" value="C:voltage-gated potassium channel complex"/>
    <property type="evidence" value="ECO:0007669"/>
    <property type="project" value="InterPro"/>
</dbReference>
<evidence type="ECO:0000256" key="9">
    <source>
        <dbReference type="ARBA" id="ARBA00023065"/>
    </source>
</evidence>
<dbReference type="Gene3D" id="1.20.120.350">
    <property type="entry name" value="Voltage-gated potassium channels. Chain C"/>
    <property type="match status" value="1"/>
</dbReference>
<keyword evidence="9" id="KW-0406">Ion transport</keyword>
<comment type="subcellular location">
    <subcellularLocation>
        <location evidence="1">Membrane</location>
        <topology evidence="1">Multi-pass membrane protein</topology>
    </subcellularLocation>
</comment>
<proteinExistence type="predicted"/>
<dbReference type="AlphaFoldDB" id="A0A8S8XHD9"/>
<evidence type="ECO:0000256" key="12">
    <source>
        <dbReference type="SAM" id="Phobius"/>
    </source>
</evidence>
<dbReference type="InterPro" id="IPR028325">
    <property type="entry name" value="VG_K_chnl"/>
</dbReference>
<dbReference type="CDD" id="cd00038">
    <property type="entry name" value="CAP_ED"/>
    <property type="match status" value="1"/>
</dbReference>
<keyword evidence="7" id="KW-0630">Potassium</keyword>
<keyword evidence="5" id="KW-0631">Potassium channel</keyword>
<keyword evidence="10 12" id="KW-0472">Membrane</keyword>
<dbReference type="GO" id="GO:0001508">
    <property type="term" value="P:action potential"/>
    <property type="evidence" value="ECO:0007669"/>
    <property type="project" value="TreeGrafter"/>
</dbReference>
<feature type="transmembrane region" description="Helical" evidence="12">
    <location>
        <begin position="217"/>
        <end position="238"/>
    </location>
</feature>
<comment type="caution">
    <text evidence="14">The sequence shown here is derived from an EMBL/GenBank/DDBJ whole genome shotgun (WGS) entry which is preliminary data.</text>
</comment>
<sequence length="366" mass="40220">MRLRRRAWAALEGSGRIDRIGFWIRAAIVGAILANAAALILETVPSLDAAFDDLFQLIEVVTVTMFVIEYAARVWVAPEQPDPRFRHPVWGRVRYVVSPLAVIDLIAILPVFLRAFGLADLSLLRLVRLIAVLKLTRSSPALQAIGAALWNERKTAVAALSIIGVALILVSTMMWFLERHAQPDKFGSIPAAMWWGIVTLTTIGYGDVVPVTAWGKFFGGFVAVLGIFTFALPAAILAGSFSRELTRRDFTVTVPMLARMKLLANVEPFRLRRLATRAEPRIVTSRHAVARRDEDVRGVYFIVEGAVEIERSDRFERCGPGEAFGASTDHVVDGKHISTVIASEPTRLVFISNDALGEAFGKSGDS</sequence>